<accession>A0ABD0NW04</accession>
<proteinExistence type="predicted"/>
<evidence type="ECO:0000256" key="1">
    <source>
        <dbReference type="SAM" id="MobiDB-lite"/>
    </source>
</evidence>
<dbReference type="Proteomes" id="UP001529510">
    <property type="component" value="Unassembled WGS sequence"/>
</dbReference>
<reference evidence="2 3" key="1">
    <citation type="submission" date="2024-05" db="EMBL/GenBank/DDBJ databases">
        <title>Genome sequencing and assembly of Indian major carp, Cirrhinus mrigala (Hamilton, 1822).</title>
        <authorList>
            <person name="Mohindra V."/>
            <person name="Chowdhury L.M."/>
            <person name="Lal K."/>
            <person name="Jena J.K."/>
        </authorList>
    </citation>
    <scope>NUCLEOTIDE SEQUENCE [LARGE SCALE GENOMIC DNA]</scope>
    <source>
        <strain evidence="2">CM1030</strain>
        <tissue evidence="2">Blood</tissue>
    </source>
</reference>
<feature type="region of interest" description="Disordered" evidence="1">
    <location>
        <begin position="21"/>
        <end position="45"/>
    </location>
</feature>
<organism evidence="2 3">
    <name type="scientific">Cirrhinus mrigala</name>
    <name type="common">Mrigala</name>
    <dbReference type="NCBI Taxonomy" id="683832"/>
    <lineage>
        <taxon>Eukaryota</taxon>
        <taxon>Metazoa</taxon>
        <taxon>Chordata</taxon>
        <taxon>Craniata</taxon>
        <taxon>Vertebrata</taxon>
        <taxon>Euteleostomi</taxon>
        <taxon>Actinopterygii</taxon>
        <taxon>Neopterygii</taxon>
        <taxon>Teleostei</taxon>
        <taxon>Ostariophysi</taxon>
        <taxon>Cypriniformes</taxon>
        <taxon>Cyprinidae</taxon>
        <taxon>Labeoninae</taxon>
        <taxon>Labeonini</taxon>
        <taxon>Cirrhinus</taxon>
    </lineage>
</organism>
<dbReference type="AlphaFoldDB" id="A0ABD0NW04"/>
<name>A0ABD0NW04_CIRMR</name>
<comment type="caution">
    <text evidence="2">The sequence shown here is derived from an EMBL/GenBank/DDBJ whole genome shotgun (WGS) entry which is preliminary data.</text>
</comment>
<keyword evidence="3" id="KW-1185">Reference proteome</keyword>
<feature type="non-terminal residue" evidence="2">
    <location>
        <position position="76"/>
    </location>
</feature>
<evidence type="ECO:0000313" key="2">
    <source>
        <dbReference type="EMBL" id="KAL0166063.1"/>
    </source>
</evidence>
<gene>
    <name evidence="2" type="ORF">M9458_037907</name>
</gene>
<sequence length="76" mass="8678">APATVASGMGPRRARMGVCREERRPLSARKAQRSHGCWSTSERDGRWSRRKITPAPFLCWNKNARWSLPASTYHKP</sequence>
<protein>
    <submittedName>
        <fullName evidence="2">Uncharacterized protein</fullName>
    </submittedName>
</protein>
<evidence type="ECO:0000313" key="3">
    <source>
        <dbReference type="Proteomes" id="UP001529510"/>
    </source>
</evidence>
<dbReference type="EMBL" id="JAMKFB020000019">
    <property type="protein sequence ID" value="KAL0166063.1"/>
    <property type="molecule type" value="Genomic_DNA"/>
</dbReference>
<feature type="non-terminal residue" evidence="2">
    <location>
        <position position="1"/>
    </location>
</feature>